<dbReference type="RefSeq" id="XP_016588073.1">
    <property type="nucleotide sequence ID" value="XM_016735525.1"/>
</dbReference>
<comment type="caution">
    <text evidence="13">The sequence shown here is derived from an EMBL/GenBank/DDBJ whole genome shotgun (WGS) entry which is preliminary data.</text>
</comment>
<dbReference type="InterPro" id="IPR005809">
    <property type="entry name" value="Succ_CoA_ligase-like_bsu"/>
</dbReference>
<organism evidence="13 14">
    <name type="scientific">Sporothrix schenckii 1099-18</name>
    <dbReference type="NCBI Taxonomy" id="1397361"/>
    <lineage>
        <taxon>Eukaryota</taxon>
        <taxon>Fungi</taxon>
        <taxon>Dikarya</taxon>
        <taxon>Ascomycota</taxon>
        <taxon>Pezizomycotina</taxon>
        <taxon>Sordariomycetes</taxon>
        <taxon>Sordariomycetidae</taxon>
        <taxon>Ophiostomatales</taxon>
        <taxon>Ophiostomataceae</taxon>
        <taxon>Sporothrix</taxon>
    </lineage>
</organism>
<dbReference type="Proteomes" id="UP000033710">
    <property type="component" value="Unassembled WGS sequence"/>
</dbReference>
<feature type="binding site" evidence="10">
    <location>
        <position position="312"/>
    </location>
    <ligand>
        <name>Mg(2+)</name>
        <dbReference type="ChEBI" id="CHEBI:18420"/>
    </ligand>
</feature>
<dbReference type="FunFam" id="3.40.50.261:FF:000001">
    <property type="entry name" value="Succinate--CoA ligase [ADP-forming] subunit beta"/>
    <property type="match status" value="1"/>
</dbReference>
<feature type="domain" description="ATP-grasp" evidence="12">
    <location>
        <begin position="115"/>
        <end position="343"/>
    </location>
</feature>
<dbReference type="InterPro" id="IPR013815">
    <property type="entry name" value="ATP_grasp_subdomain_1"/>
</dbReference>
<proteinExistence type="inferred from homology"/>
<evidence type="ECO:0000313" key="13">
    <source>
        <dbReference type="EMBL" id="KJR85397.1"/>
    </source>
</evidence>
<dbReference type="PROSITE" id="PS01217">
    <property type="entry name" value="SUCCINYL_COA_LIG_3"/>
    <property type="match status" value="1"/>
</dbReference>
<evidence type="ECO:0000256" key="5">
    <source>
        <dbReference type="ARBA" id="ARBA00022741"/>
    </source>
</evidence>
<dbReference type="GO" id="GO:0004775">
    <property type="term" value="F:succinate-CoA ligase (ADP-forming) activity"/>
    <property type="evidence" value="ECO:0007669"/>
    <property type="project" value="UniProtKB-UniRule"/>
</dbReference>
<comment type="function">
    <text evidence="10">Succinyl-CoA synthetase functions in the citric acid cycle (TCA), coupling the hydrolysis of succinyl-CoA to the synthesis of ATP and thus represents the only step of substrate-level phosphorylation in the TCA. The beta subunit provides nucleotide specificity of the enzyme and binds the substrate succinate, while the binding sites for coenzyme A and phosphate are found in the alpha subunit.</text>
</comment>
<reference evidence="13 14" key="1">
    <citation type="journal article" date="2014" name="BMC Genomics">
        <title>Comparative genomics of the major fungal agents of human and animal Sporotrichosis: Sporothrix schenckii and Sporothrix brasiliensis.</title>
        <authorList>
            <person name="Teixeira M.M."/>
            <person name="de Almeida L.G."/>
            <person name="Kubitschek-Barreira P."/>
            <person name="Alves F.L."/>
            <person name="Kioshima E.S."/>
            <person name="Abadio A.K."/>
            <person name="Fernandes L."/>
            <person name="Derengowski L.S."/>
            <person name="Ferreira K.S."/>
            <person name="Souza R.C."/>
            <person name="Ruiz J.C."/>
            <person name="de Andrade N.C."/>
            <person name="Paes H.C."/>
            <person name="Nicola A.M."/>
            <person name="Albuquerque P."/>
            <person name="Gerber A.L."/>
            <person name="Martins V.P."/>
            <person name="Peconick L.D."/>
            <person name="Neto A.V."/>
            <person name="Chaucanez C.B."/>
            <person name="Silva P.A."/>
            <person name="Cunha O.L."/>
            <person name="de Oliveira F.F."/>
            <person name="dos Santos T.C."/>
            <person name="Barros A.L."/>
            <person name="Soares M.A."/>
            <person name="de Oliveira L.M."/>
            <person name="Marini M.M."/>
            <person name="Villalobos-Duno H."/>
            <person name="Cunha M.M."/>
            <person name="de Hoog S."/>
            <person name="da Silveira J.F."/>
            <person name="Henrissat B."/>
            <person name="Nino-Vega G.A."/>
            <person name="Cisalpino P.S."/>
            <person name="Mora-Montes H.M."/>
            <person name="Almeida S.R."/>
            <person name="Stajich J.E."/>
            <person name="Lopes-Bezerra L.M."/>
            <person name="Vasconcelos A.T."/>
            <person name="Felipe M.S."/>
        </authorList>
    </citation>
    <scope>NUCLEOTIDE SEQUENCE [LARGE SCALE GENOMIC DNA]</scope>
    <source>
        <strain evidence="13 14">1099-18</strain>
    </source>
</reference>
<dbReference type="InterPro" id="IPR013650">
    <property type="entry name" value="ATP-grasp_succ-CoA_synth-type"/>
</dbReference>
<dbReference type="SUPFAM" id="SSF52210">
    <property type="entry name" value="Succinyl-CoA synthetase domains"/>
    <property type="match status" value="1"/>
</dbReference>
<gene>
    <name evidence="13" type="ORF">SPSK_08941</name>
</gene>
<comment type="cofactor">
    <cofactor evidence="10">
        <name>Mg(2+)</name>
        <dbReference type="ChEBI" id="CHEBI:18420"/>
    </cofactor>
    <text evidence="10">Binds 1 Mg(2+) ion per subunit.</text>
</comment>
<dbReference type="AlphaFoldDB" id="A0A0F2M6X9"/>
<sequence>MFKLGRSSRALASAFAVSKVCSMPGIPTGRGSFVRGQRHVWLRPQCGLSRHASAIPRSWFWTCVPLCQTTSIASRTNANDILFSRTQQQLNPSVLRAPALSQQRRALSIHEYLSADLMRKYGIAVPNGAVARTAEEAEDVAKSIGTDDMVIKAQVLAGGRGKGTFDNGLKGGVRIIYSPTEAKMFADQMIGHKLVTKQTGAGGRLCSSVYICERKFARREFYLAVLMDRATQKPVIVSSSQGGMDIETVAKENPDAINTTYIDLEVGVTDEIARGIATNLGFSEQCVEEAKDTIQKLYKIFQEKDATQIEINPLSETSDHRAMCMDAKFNFDDNADFRQKEVFEWRDTTQEDPEEVRAAQSNLNFIKLDGDIGCLVNGAGLAMATMDIIKLNGGAPANFLDVGGGATPAAIKEAFELITSESNVTAVFVNIFGGIVRCDAIAHGLIKTVETLNLRIPIIARLQGTNVEQAHKLINDSGLKIFSIDDLQSAAEKAVQLSKVVKMAREIDVGVEFTLGI</sequence>
<comment type="subunit">
    <text evidence="9">Heterodimer of an alpha and a beta subunit. The beta subunit determines specificity for GTP.</text>
</comment>
<keyword evidence="5 10" id="KW-0547">Nucleotide-binding</keyword>
<dbReference type="PROSITE" id="PS50975">
    <property type="entry name" value="ATP_GRASP"/>
    <property type="match status" value="1"/>
</dbReference>
<evidence type="ECO:0000256" key="11">
    <source>
        <dbReference type="RuleBase" id="RU361258"/>
    </source>
</evidence>
<dbReference type="NCBIfam" id="NF001913">
    <property type="entry name" value="PRK00696.1"/>
    <property type="match status" value="1"/>
</dbReference>
<evidence type="ECO:0000256" key="6">
    <source>
        <dbReference type="ARBA" id="ARBA00022840"/>
    </source>
</evidence>
<dbReference type="InterPro" id="IPR016102">
    <property type="entry name" value="Succinyl-CoA_synth-like"/>
</dbReference>
<dbReference type="InterPro" id="IPR005811">
    <property type="entry name" value="SUCC_ACL_C"/>
</dbReference>
<feature type="binding site" evidence="10">
    <location>
        <begin position="434"/>
        <end position="436"/>
    </location>
    <ligand>
        <name>substrate</name>
        <note>ligand shared with subunit alpha</note>
    </ligand>
</feature>
<dbReference type="NCBIfam" id="TIGR01016">
    <property type="entry name" value="sucCoAbeta"/>
    <property type="match status" value="1"/>
</dbReference>
<dbReference type="GO" id="GO:0005739">
    <property type="term" value="C:mitochondrion"/>
    <property type="evidence" value="ECO:0007669"/>
    <property type="project" value="UniProtKB-SubCell"/>
</dbReference>
<comment type="subcellular location">
    <subcellularLocation>
        <location evidence="10">Mitochondrion</location>
    </subcellularLocation>
</comment>
<dbReference type="GO" id="GO:0006099">
    <property type="term" value="P:tricarboxylic acid cycle"/>
    <property type="evidence" value="ECO:0007669"/>
    <property type="project" value="UniProtKB-UniRule"/>
</dbReference>
<keyword evidence="4 10" id="KW-0479">Metal-binding</keyword>
<dbReference type="Gene3D" id="3.40.50.261">
    <property type="entry name" value="Succinyl-CoA synthetase domains"/>
    <property type="match status" value="1"/>
</dbReference>
<dbReference type="GO" id="GO:0042709">
    <property type="term" value="C:succinate-CoA ligase complex"/>
    <property type="evidence" value="ECO:0007669"/>
    <property type="project" value="TreeGrafter"/>
</dbReference>
<dbReference type="Gene3D" id="3.30.470.20">
    <property type="entry name" value="ATP-grasp fold, B domain"/>
    <property type="match status" value="1"/>
</dbReference>
<protein>
    <recommendedName>
        <fullName evidence="10">Succinate--CoA ligase [ADP-forming] subunit beta, mitochondrial</fullName>
        <ecNumber evidence="10">6.2.1.5</ecNumber>
    </recommendedName>
    <alternativeName>
        <fullName evidence="10">Succinyl-CoA synthetase beta chain</fullName>
        <shortName evidence="10">SCS-beta</shortName>
    </alternativeName>
</protein>
<accession>A0A0F2M6X9</accession>
<dbReference type="InterPro" id="IPR011761">
    <property type="entry name" value="ATP-grasp"/>
</dbReference>
<dbReference type="UniPathway" id="UPA00223">
    <property type="reaction ID" value="UER00999"/>
</dbReference>
<dbReference type="SUPFAM" id="SSF56059">
    <property type="entry name" value="Glutathione synthetase ATP-binding domain-like"/>
    <property type="match status" value="1"/>
</dbReference>
<reference evidence="13 14" key="2">
    <citation type="journal article" date="2015" name="Eukaryot. Cell">
        <title>Asexual propagation of a virulent clone complex in a human and feline outbreak of sporotrichosis.</title>
        <authorList>
            <person name="Teixeira Mde M."/>
            <person name="Rodrigues A.M."/>
            <person name="Tsui C.K."/>
            <person name="de Almeida L.G."/>
            <person name="Van Diepeningen A.D."/>
            <person name="van den Ende B.G."/>
            <person name="Fernandes G.F."/>
            <person name="Kano R."/>
            <person name="Hamelin R.C."/>
            <person name="Lopes-Bezerra L.M."/>
            <person name="Vasconcelos A.T."/>
            <person name="de Hoog S."/>
            <person name="de Camargo Z.P."/>
            <person name="Felipe M.S."/>
        </authorList>
    </citation>
    <scope>NUCLEOTIDE SEQUENCE [LARGE SCALE GENOMIC DNA]</scope>
    <source>
        <strain evidence="13 14">1099-18</strain>
    </source>
</reference>
<keyword evidence="2 10" id="KW-0816">Tricarboxylic acid cycle</keyword>
<feature type="binding site" evidence="10">
    <location>
        <position position="377"/>
    </location>
    <ligand>
        <name>substrate</name>
        <note>ligand shared with subunit alpha</note>
    </ligand>
</feature>
<comment type="pathway">
    <text evidence="1 10">Carbohydrate metabolism; tricarboxylic acid cycle; succinate from succinyl-CoA (ligase route): step 1/1.</text>
</comment>
<comment type="catalytic activity">
    <reaction evidence="10">
        <text>succinate + ATP + CoA = succinyl-CoA + ADP + phosphate</text>
        <dbReference type="Rhea" id="RHEA:17661"/>
        <dbReference type="ChEBI" id="CHEBI:30031"/>
        <dbReference type="ChEBI" id="CHEBI:30616"/>
        <dbReference type="ChEBI" id="CHEBI:43474"/>
        <dbReference type="ChEBI" id="CHEBI:57287"/>
        <dbReference type="ChEBI" id="CHEBI:57292"/>
        <dbReference type="ChEBI" id="CHEBI:456216"/>
        <dbReference type="EC" id="6.2.1.5"/>
    </reaction>
</comment>
<dbReference type="PANTHER" id="PTHR11815">
    <property type="entry name" value="SUCCINYL-COA SYNTHETASE BETA CHAIN"/>
    <property type="match status" value="1"/>
</dbReference>
<name>A0A0F2M6X9_SPOSC</name>
<dbReference type="PANTHER" id="PTHR11815:SF1">
    <property type="entry name" value="SUCCINATE--COA LIGASE [ADP-FORMING] SUBUNIT BETA, MITOCHONDRIAL"/>
    <property type="match status" value="1"/>
</dbReference>
<evidence type="ECO:0000256" key="4">
    <source>
        <dbReference type="ARBA" id="ARBA00022723"/>
    </source>
</evidence>
<feature type="binding site" evidence="10">
    <location>
        <position position="220"/>
    </location>
    <ligand>
        <name>ATP</name>
        <dbReference type="ChEBI" id="CHEBI:30616"/>
    </ligand>
</feature>
<dbReference type="GeneID" id="27670802"/>
<feature type="binding site" evidence="10">
    <location>
        <position position="326"/>
    </location>
    <ligand>
        <name>Mg(2+)</name>
        <dbReference type="ChEBI" id="CHEBI:18420"/>
    </ligand>
</feature>
<dbReference type="GO" id="GO:0006104">
    <property type="term" value="P:succinyl-CoA metabolic process"/>
    <property type="evidence" value="ECO:0007669"/>
    <property type="project" value="TreeGrafter"/>
</dbReference>
<evidence type="ECO:0000313" key="14">
    <source>
        <dbReference type="Proteomes" id="UP000033710"/>
    </source>
</evidence>
<dbReference type="InterPro" id="IPR017866">
    <property type="entry name" value="Succ-CoA_synthase_bsu_CS"/>
</dbReference>
<comment type="similarity">
    <text evidence="10 11">Belongs to the succinate/malate CoA ligase beta subunit family.</text>
</comment>
<dbReference type="VEuPathDB" id="FungiDB:SPSK_08941"/>
<evidence type="ECO:0000256" key="1">
    <source>
        <dbReference type="ARBA" id="ARBA00005064"/>
    </source>
</evidence>
<dbReference type="GO" id="GO:0000287">
    <property type="term" value="F:magnesium ion binding"/>
    <property type="evidence" value="ECO:0007669"/>
    <property type="project" value="UniProtKB-UniRule"/>
</dbReference>
<evidence type="ECO:0000256" key="9">
    <source>
        <dbReference type="ARBA" id="ARBA00063570"/>
    </source>
</evidence>
<dbReference type="EMBL" id="AXCR01000007">
    <property type="protein sequence ID" value="KJR85397.1"/>
    <property type="molecule type" value="Genomic_DNA"/>
</dbReference>
<evidence type="ECO:0000256" key="7">
    <source>
        <dbReference type="ARBA" id="ARBA00022842"/>
    </source>
</evidence>
<evidence type="ECO:0000256" key="3">
    <source>
        <dbReference type="ARBA" id="ARBA00022598"/>
    </source>
</evidence>
<dbReference type="HAMAP" id="MF_00558">
    <property type="entry name" value="Succ_CoA_beta"/>
    <property type="match status" value="1"/>
</dbReference>
<feature type="binding site" evidence="10">
    <location>
        <begin position="159"/>
        <end position="161"/>
    </location>
    <ligand>
        <name>ATP</name>
        <dbReference type="ChEBI" id="CHEBI:30616"/>
    </ligand>
</feature>
<dbReference type="Pfam" id="PF00549">
    <property type="entry name" value="Ligase_CoA"/>
    <property type="match status" value="1"/>
</dbReference>
<keyword evidence="10" id="KW-0496">Mitochondrion</keyword>
<evidence type="ECO:0000256" key="8">
    <source>
        <dbReference type="ARBA" id="ARBA00022946"/>
    </source>
</evidence>
<dbReference type="EC" id="6.2.1.5" evidence="10"/>
<keyword evidence="3 10" id="KW-0436">Ligase</keyword>
<evidence type="ECO:0000259" key="12">
    <source>
        <dbReference type="PROSITE" id="PS50975"/>
    </source>
</evidence>
<keyword evidence="7 10" id="KW-0460">Magnesium</keyword>
<feature type="binding site" evidence="10">
    <location>
        <position position="152"/>
    </location>
    <ligand>
        <name>ATP</name>
        <dbReference type="ChEBI" id="CHEBI:30616"/>
    </ligand>
</feature>
<dbReference type="Gene3D" id="3.30.1490.20">
    <property type="entry name" value="ATP-grasp fold, A domain"/>
    <property type="match status" value="1"/>
</dbReference>
<keyword evidence="8" id="KW-0809">Transit peptide</keyword>
<dbReference type="FunFam" id="3.30.470.20:FF:000002">
    <property type="entry name" value="Succinate--CoA ligase [ADP-forming] subunit beta"/>
    <property type="match status" value="1"/>
</dbReference>
<dbReference type="KEGG" id="ssck:SPSK_08941"/>
<dbReference type="Pfam" id="PF08442">
    <property type="entry name" value="ATP-grasp_2"/>
    <property type="match status" value="1"/>
</dbReference>
<keyword evidence="6 10" id="KW-0067">ATP-binding</keyword>
<dbReference type="OrthoDB" id="1552at2759"/>
<evidence type="ECO:0000256" key="2">
    <source>
        <dbReference type="ARBA" id="ARBA00022532"/>
    </source>
</evidence>
<dbReference type="FunFam" id="3.30.1490.20:FF:000004">
    <property type="entry name" value="Succinate--CoA ligase [ADP-forming] subunit beta, mitochondrial"/>
    <property type="match status" value="1"/>
</dbReference>
<evidence type="ECO:0000256" key="10">
    <source>
        <dbReference type="HAMAP-Rule" id="MF_03219"/>
    </source>
</evidence>
<dbReference type="GO" id="GO:0005524">
    <property type="term" value="F:ATP binding"/>
    <property type="evidence" value="ECO:0007669"/>
    <property type="project" value="UniProtKB-UniRule"/>
</dbReference>